<dbReference type="eggNOG" id="COG1585">
    <property type="taxonomic scope" value="Bacteria"/>
</dbReference>
<dbReference type="KEGG" id="daf:Desaf_0658"/>
<dbReference type="Pfam" id="PF01957">
    <property type="entry name" value="NfeD"/>
    <property type="match status" value="1"/>
</dbReference>
<reference evidence="7 8" key="1">
    <citation type="journal article" date="2011" name="J. Bacteriol.">
        <title>Genome sequence of the mercury-methylating and pleomorphic Desulfovibrio africanus Strain Walvis Bay.</title>
        <authorList>
            <person name="Brown S.D."/>
            <person name="Wall J.D."/>
            <person name="Kucken A.M."/>
            <person name="Gilmour C.C."/>
            <person name="Podar M."/>
            <person name="Brandt C.C."/>
            <person name="Teshima H."/>
            <person name="Detter J.C."/>
            <person name="Han C.S."/>
            <person name="Land M.L."/>
            <person name="Lucas S."/>
            <person name="Han J."/>
            <person name="Pennacchio L."/>
            <person name="Nolan M."/>
            <person name="Pitluck S."/>
            <person name="Woyke T."/>
            <person name="Goodwin L."/>
            <person name="Palumbo A.V."/>
            <person name="Elias D.A."/>
        </authorList>
    </citation>
    <scope>NUCLEOTIDE SEQUENCE [LARGE SCALE GENOMIC DNA]</scope>
    <source>
        <strain evidence="7 8">Walvis Bay</strain>
    </source>
</reference>
<evidence type="ECO:0000256" key="2">
    <source>
        <dbReference type="ARBA" id="ARBA00022692"/>
    </source>
</evidence>
<protein>
    <recommendedName>
        <fullName evidence="6">NfeD-like C-terminal domain-containing protein</fullName>
    </recommendedName>
</protein>
<keyword evidence="4 5" id="KW-0472">Membrane</keyword>
<evidence type="ECO:0000256" key="4">
    <source>
        <dbReference type="ARBA" id="ARBA00023136"/>
    </source>
</evidence>
<keyword evidence="3 5" id="KW-1133">Transmembrane helix</keyword>
<dbReference type="HOGENOM" id="CLU_116732_1_2_7"/>
<dbReference type="PANTHER" id="PTHR33507">
    <property type="entry name" value="INNER MEMBRANE PROTEIN YBBJ"/>
    <property type="match status" value="1"/>
</dbReference>
<evidence type="ECO:0000256" key="3">
    <source>
        <dbReference type="ARBA" id="ARBA00022989"/>
    </source>
</evidence>
<evidence type="ECO:0000256" key="1">
    <source>
        <dbReference type="ARBA" id="ARBA00004141"/>
    </source>
</evidence>
<name>F3YVY0_DESAF</name>
<dbReference type="Gene3D" id="2.40.50.140">
    <property type="entry name" value="Nucleic acid-binding proteins"/>
    <property type="match status" value="1"/>
</dbReference>
<comment type="subcellular location">
    <subcellularLocation>
        <location evidence="1">Membrane</location>
        <topology evidence="1">Multi-pass membrane protein</topology>
    </subcellularLocation>
</comment>
<feature type="domain" description="NfeD-like C-terminal" evidence="6">
    <location>
        <begin position="88"/>
        <end position="134"/>
    </location>
</feature>
<dbReference type="AlphaFoldDB" id="F3YVY0"/>
<dbReference type="Proteomes" id="UP000007844">
    <property type="component" value="Chromosome"/>
</dbReference>
<dbReference type="SUPFAM" id="SSF141322">
    <property type="entry name" value="NfeD domain-like"/>
    <property type="match status" value="1"/>
</dbReference>
<sequence length="150" mass="16594">MRAYVIWFLVGAVFLFLEMQLPGFILFFFAIGAWVAALAVAFLDISLSQQILIFTVSAVVSLIILRAYLKRVFHGHLVGSAPDGEFDDGVMGSIVSVVEPIRSNTPGKVKYRGSYWKAYSDEVLQAGDSARIVSYAEEGHGAFRVRKVEE</sequence>
<gene>
    <name evidence="7" type="ORF">Desaf_0658</name>
</gene>
<feature type="transmembrane region" description="Helical" evidence="5">
    <location>
        <begin position="21"/>
        <end position="43"/>
    </location>
</feature>
<organism evidence="7 8">
    <name type="scientific">Desulfocurvibacter africanus subsp. africanus str. Walvis Bay</name>
    <dbReference type="NCBI Taxonomy" id="690850"/>
    <lineage>
        <taxon>Bacteria</taxon>
        <taxon>Pseudomonadati</taxon>
        <taxon>Thermodesulfobacteriota</taxon>
        <taxon>Desulfovibrionia</taxon>
        <taxon>Desulfovibrionales</taxon>
        <taxon>Desulfovibrionaceae</taxon>
        <taxon>Desulfocurvibacter</taxon>
    </lineage>
</organism>
<evidence type="ECO:0000313" key="7">
    <source>
        <dbReference type="EMBL" id="EGJ49010.1"/>
    </source>
</evidence>
<dbReference type="EMBL" id="CP003221">
    <property type="protein sequence ID" value="EGJ49010.1"/>
    <property type="molecule type" value="Genomic_DNA"/>
</dbReference>
<dbReference type="PANTHER" id="PTHR33507:SF3">
    <property type="entry name" value="INNER MEMBRANE PROTEIN YBBJ"/>
    <property type="match status" value="1"/>
</dbReference>
<accession>F3YVY0</accession>
<dbReference type="InterPro" id="IPR012340">
    <property type="entry name" value="NA-bd_OB-fold"/>
</dbReference>
<evidence type="ECO:0000259" key="6">
    <source>
        <dbReference type="Pfam" id="PF01957"/>
    </source>
</evidence>
<evidence type="ECO:0000256" key="5">
    <source>
        <dbReference type="SAM" id="Phobius"/>
    </source>
</evidence>
<dbReference type="InterPro" id="IPR002810">
    <property type="entry name" value="NfeD-like_C"/>
</dbReference>
<dbReference type="RefSeq" id="WP_014258847.1">
    <property type="nucleotide sequence ID" value="NC_016629.1"/>
</dbReference>
<proteinExistence type="predicted"/>
<feature type="transmembrane region" description="Helical" evidence="5">
    <location>
        <begin position="49"/>
        <end position="69"/>
    </location>
</feature>
<keyword evidence="2 5" id="KW-0812">Transmembrane</keyword>
<dbReference type="GO" id="GO:0005886">
    <property type="term" value="C:plasma membrane"/>
    <property type="evidence" value="ECO:0007669"/>
    <property type="project" value="TreeGrafter"/>
</dbReference>
<dbReference type="STRING" id="690850.Desaf_0658"/>
<dbReference type="InterPro" id="IPR052165">
    <property type="entry name" value="Membrane_assoc_protease"/>
</dbReference>
<keyword evidence="8" id="KW-1185">Reference proteome</keyword>
<evidence type="ECO:0000313" key="8">
    <source>
        <dbReference type="Proteomes" id="UP000007844"/>
    </source>
</evidence>